<reference evidence="2" key="1">
    <citation type="submission" date="2025-08" db="UniProtKB">
        <authorList>
            <consortium name="RefSeq"/>
        </authorList>
    </citation>
    <scope>IDENTIFICATION</scope>
</reference>
<organism evidence="1 2">
    <name type="scientific">Aplysia californica</name>
    <name type="common">California sea hare</name>
    <dbReference type="NCBI Taxonomy" id="6500"/>
    <lineage>
        <taxon>Eukaryota</taxon>
        <taxon>Metazoa</taxon>
        <taxon>Spiralia</taxon>
        <taxon>Lophotrochozoa</taxon>
        <taxon>Mollusca</taxon>
        <taxon>Gastropoda</taxon>
        <taxon>Heterobranchia</taxon>
        <taxon>Euthyneura</taxon>
        <taxon>Tectipleura</taxon>
        <taxon>Aplysiida</taxon>
        <taxon>Aplysioidea</taxon>
        <taxon>Aplysiidae</taxon>
        <taxon>Aplysia</taxon>
    </lineage>
</organism>
<protein>
    <submittedName>
        <fullName evidence="2">Uncharacterized protein LOC118478432</fullName>
    </submittedName>
</protein>
<dbReference type="RefSeq" id="XP_035827920.1">
    <property type="nucleotide sequence ID" value="XM_035972027.1"/>
</dbReference>
<proteinExistence type="predicted"/>
<dbReference type="GeneID" id="118478432"/>
<accession>A0ABM1VZS7</accession>
<keyword evidence="1" id="KW-1185">Reference proteome</keyword>
<gene>
    <name evidence="2" type="primary">LOC118478432</name>
</gene>
<name>A0ABM1VZS7_APLCA</name>
<evidence type="ECO:0000313" key="1">
    <source>
        <dbReference type="Proteomes" id="UP000694888"/>
    </source>
</evidence>
<sequence>MKAFDDQRPSMMAVSGGATTPLFSDLMCSRLKMLCSRPDLYNPTSPFSVHHLPPPPPPPPSKTIEDGTECVVGSAGPTSIHPLRQPDFSGGCLDLDTRTFSGADFTTFTAPRRNANVNHINFLPMWDSTDVSDTLRQRLNSLQSMSTFSYLGHQGAKSDAAIFSDCPRVVASYPDPLAVRCKLGRQDIDLAPVSPKLQHWDVAGKAGEYNKESKPGPYTDVIGFPGARADGTRQVLLGKIDGKKKRRHR</sequence>
<evidence type="ECO:0000313" key="2">
    <source>
        <dbReference type="RefSeq" id="XP_035827920.1"/>
    </source>
</evidence>
<dbReference type="Proteomes" id="UP000694888">
    <property type="component" value="Unplaced"/>
</dbReference>